<proteinExistence type="predicted"/>
<feature type="compositionally biased region" description="Basic and acidic residues" evidence="1">
    <location>
        <begin position="83"/>
        <end position="97"/>
    </location>
</feature>
<evidence type="ECO:0000259" key="3">
    <source>
        <dbReference type="PROSITE" id="PS50835"/>
    </source>
</evidence>
<name>A0A8B7PKF3_HYAAZ</name>
<feature type="region of interest" description="Disordered" evidence="1">
    <location>
        <begin position="66"/>
        <end position="104"/>
    </location>
</feature>
<dbReference type="Proteomes" id="UP000694843">
    <property type="component" value="Unplaced"/>
</dbReference>
<keyword evidence="4" id="KW-1185">Reference proteome</keyword>
<dbReference type="InterPro" id="IPR037448">
    <property type="entry name" value="Zig-8"/>
</dbReference>
<dbReference type="InterPro" id="IPR007110">
    <property type="entry name" value="Ig-like_dom"/>
</dbReference>
<sequence>MAVMWQNLLSGRRLMMLLGLMIIFTSCDVAVSEPLQHHRFQENSGNYNGNYNRISEPYARGLLERSAAKGSSELQDSAALPPKPDDDVTKHVNDTSKDGAPATGTQVRNGIVQRVPPSRPAPMYDKPTTHPTFDVTTNTRVLAAVGHTAYLHCRVHHLGDRVVTWIRKRDVHVLTVALFTYTKDSRFTALHSEASNDWTLRLASPQVSDSGTYECQVSTDPSISRIFQLQVVESRAHIEGPSEIHMMSGSNINLTCEVSGSPDPPQYIYWYAAKTLINYSDRGGISVVTDKRARTSRLVVARATLADSGNYTCAPANAESSSVSVYILNGEHPAAMQGGESTGAHCLSRISVAAIAVVVLFKRNSTFR</sequence>
<dbReference type="InterPro" id="IPR036179">
    <property type="entry name" value="Ig-like_dom_sf"/>
</dbReference>
<dbReference type="OMA" id="EMIFVEP"/>
<dbReference type="SMART" id="SM00406">
    <property type="entry name" value="IGv"/>
    <property type="match status" value="2"/>
</dbReference>
<dbReference type="PANTHER" id="PTHR23279:SF41">
    <property type="entry name" value="DEFECTIVE PROBOSCIS EXTENSION RESPONSE 4-RELATED"/>
    <property type="match status" value="1"/>
</dbReference>
<dbReference type="InterPro" id="IPR013106">
    <property type="entry name" value="Ig_V-set"/>
</dbReference>
<dbReference type="InterPro" id="IPR003599">
    <property type="entry name" value="Ig_sub"/>
</dbReference>
<feature type="signal peptide" evidence="2">
    <location>
        <begin position="1"/>
        <end position="32"/>
    </location>
</feature>
<dbReference type="SMART" id="SM00409">
    <property type="entry name" value="IG"/>
    <property type="match status" value="2"/>
</dbReference>
<dbReference type="GO" id="GO:0032589">
    <property type="term" value="C:neuron projection membrane"/>
    <property type="evidence" value="ECO:0007669"/>
    <property type="project" value="TreeGrafter"/>
</dbReference>
<feature type="chain" id="PRO_5034012087" evidence="2">
    <location>
        <begin position="33"/>
        <end position="368"/>
    </location>
</feature>
<dbReference type="AlphaFoldDB" id="A0A8B7PKF3"/>
<dbReference type="Gene3D" id="2.60.40.10">
    <property type="entry name" value="Immunoglobulins"/>
    <property type="match status" value="2"/>
</dbReference>
<evidence type="ECO:0000313" key="5">
    <source>
        <dbReference type="RefSeq" id="XP_018026659.1"/>
    </source>
</evidence>
<dbReference type="PROSITE" id="PS50835">
    <property type="entry name" value="IG_LIKE"/>
    <property type="match status" value="2"/>
</dbReference>
<feature type="domain" description="Ig-like" evidence="3">
    <location>
        <begin position="221"/>
        <end position="324"/>
    </location>
</feature>
<reference evidence="5" key="1">
    <citation type="submission" date="2025-08" db="UniProtKB">
        <authorList>
            <consortium name="RefSeq"/>
        </authorList>
    </citation>
    <scope>IDENTIFICATION</scope>
    <source>
        <tissue evidence="5">Whole organism</tissue>
    </source>
</reference>
<dbReference type="InterPro" id="IPR013783">
    <property type="entry name" value="Ig-like_fold"/>
</dbReference>
<dbReference type="GO" id="GO:0050808">
    <property type="term" value="P:synapse organization"/>
    <property type="evidence" value="ECO:0007669"/>
    <property type="project" value="TreeGrafter"/>
</dbReference>
<gene>
    <name evidence="5" type="primary">LOC108682062</name>
</gene>
<keyword evidence="2" id="KW-0732">Signal</keyword>
<evidence type="ECO:0000256" key="2">
    <source>
        <dbReference type="SAM" id="SignalP"/>
    </source>
</evidence>
<dbReference type="GeneID" id="108682062"/>
<dbReference type="RefSeq" id="XP_018026659.1">
    <property type="nucleotide sequence ID" value="XM_018171170.2"/>
</dbReference>
<protein>
    <submittedName>
        <fullName evidence="5">Zwei Ig domain protein zig-8</fullName>
    </submittedName>
</protein>
<dbReference type="Pfam" id="PF13927">
    <property type="entry name" value="Ig_3"/>
    <property type="match status" value="1"/>
</dbReference>
<accession>A0A8B7PKF3</accession>
<evidence type="ECO:0000256" key="1">
    <source>
        <dbReference type="SAM" id="MobiDB-lite"/>
    </source>
</evidence>
<dbReference type="SMART" id="SM00408">
    <property type="entry name" value="IGc2"/>
    <property type="match status" value="2"/>
</dbReference>
<dbReference type="Pfam" id="PF07686">
    <property type="entry name" value="V-set"/>
    <property type="match status" value="1"/>
</dbReference>
<feature type="region of interest" description="Disordered" evidence="1">
    <location>
        <begin position="113"/>
        <end position="132"/>
    </location>
</feature>
<dbReference type="PANTHER" id="PTHR23279">
    <property type="entry name" value="DEFECTIVE PROBOSCIS EXTENSION RESPONSE DPR -RELATED"/>
    <property type="match status" value="1"/>
</dbReference>
<dbReference type="KEGG" id="hazt:108682062"/>
<dbReference type="FunFam" id="2.60.40.10:FF:000129">
    <property type="entry name" value="CLUMA_CG018772, isoform A"/>
    <property type="match status" value="1"/>
</dbReference>
<dbReference type="OrthoDB" id="6427221at2759"/>
<organism evidence="4 5">
    <name type="scientific">Hyalella azteca</name>
    <name type="common">Amphipod</name>
    <dbReference type="NCBI Taxonomy" id="294128"/>
    <lineage>
        <taxon>Eukaryota</taxon>
        <taxon>Metazoa</taxon>
        <taxon>Ecdysozoa</taxon>
        <taxon>Arthropoda</taxon>
        <taxon>Crustacea</taxon>
        <taxon>Multicrustacea</taxon>
        <taxon>Malacostraca</taxon>
        <taxon>Eumalacostraca</taxon>
        <taxon>Peracarida</taxon>
        <taxon>Amphipoda</taxon>
        <taxon>Senticaudata</taxon>
        <taxon>Talitrida</taxon>
        <taxon>Talitroidea</taxon>
        <taxon>Hyalellidae</taxon>
        <taxon>Hyalella</taxon>
    </lineage>
</organism>
<feature type="domain" description="Ig-like" evidence="3">
    <location>
        <begin position="131"/>
        <end position="218"/>
    </location>
</feature>
<dbReference type="SUPFAM" id="SSF48726">
    <property type="entry name" value="Immunoglobulin"/>
    <property type="match status" value="2"/>
</dbReference>
<evidence type="ECO:0000313" key="4">
    <source>
        <dbReference type="Proteomes" id="UP000694843"/>
    </source>
</evidence>
<dbReference type="InterPro" id="IPR003598">
    <property type="entry name" value="Ig_sub2"/>
</dbReference>